<accession>A0A0F9M509</accession>
<reference evidence="1" key="1">
    <citation type="journal article" date="2015" name="Nature">
        <title>Complex archaea that bridge the gap between prokaryotes and eukaryotes.</title>
        <authorList>
            <person name="Spang A."/>
            <person name="Saw J.H."/>
            <person name="Jorgensen S.L."/>
            <person name="Zaremba-Niedzwiedzka K."/>
            <person name="Martijn J."/>
            <person name="Lind A.E."/>
            <person name="van Eijk R."/>
            <person name="Schleper C."/>
            <person name="Guy L."/>
            <person name="Ettema T.J."/>
        </authorList>
    </citation>
    <scope>NUCLEOTIDE SEQUENCE</scope>
</reference>
<name>A0A0F9M509_9ZZZZ</name>
<gene>
    <name evidence="1" type="ORF">LCGC14_1116920</name>
</gene>
<comment type="caution">
    <text evidence="1">The sequence shown here is derived from an EMBL/GenBank/DDBJ whole genome shotgun (WGS) entry which is preliminary data.</text>
</comment>
<protein>
    <submittedName>
        <fullName evidence="1">Uncharacterized protein</fullName>
    </submittedName>
</protein>
<organism evidence="1">
    <name type="scientific">marine sediment metagenome</name>
    <dbReference type="NCBI Taxonomy" id="412755"/>
    <lineage>
        <taxon>unclassified sequences</taxon>
        <taxon>metagenomes</taxon>
        <taxon>ecological metagenomes</taxon>
    </lineage>
</organism>
<sequence length="68" mass="7818">MTIGGNIFKGEISPETEAKWEAIEKVYESFYKADTLEEKRRIVAENPEMKQDVICEACEQILDSGEYL</sequence>
<proteinExistence type="predicted"/>
<dbReference type="AlphaFoldDB" id="A0A0F9M509"/>
<dbReference type="EMBL" id="LAZR01005140">
    <property type="protein sequence ID" value="KKN02520.1"/>
    <property type="molecule type" value="Genomic_DNA"/>
</dbReference>
<evidence type="ECO:0000313" key="1">
    <source>
        <dbReference type="EMBL" id="KKN02520.1"/>
    </source>
</evidence>